<dbReference type="Gene3D" id="1.10.10.10">
    <property type="entry name" value="Winged helix-like DNA-binding domain superfamily/Winged helix DNA-binding domain"/>
    <property type="match status" value="1"/>
</dbReference>
<organism evidence="4 5">
    <name type="scientific">Paenibacillus odorifer</name>
    <dbReference type="NCBI Taxonomy" id="189426"/>
    <lineage>
        <taxon>Bacteria</taxon>
        <taxon>Bacillati</taxon>
        <taxon>Bacillota</taxon>
        <taxon>Bacilli</taxon>
        <taxon>Bacillales</taxon>
        <taxon>Paenibacillaceae</taxon>
        <taxon>Paenibacillus</taxon>
    </lineage>
</organism>
<evidence type="ECO:0000256" key="1">
    <source>
        <dbReference type="ARBA" id="ARBA00023015"/>
    </source>
</evidence>
<evidence type="ECO:0000259" key="3">
    <source>
        <dbReference type="Pfam" id="PF00196"/>
    </source>
</evidence>
<dbReference type="EMBL" id="CP021965">
    <property type="protein sequence ID" value="AWV36066.1"/>
    <property type="molecule type" value="Genomic_DNA"/>
</dbReference>
<dbReference type="InterPro" id="IPR036388">
    <property type="entry name" value="WH-like_DNA-bd_sf"/>
</dbReference>
<dbReference type="InterPro" id="IPR000792">
    <property type="entry name" value="Tscrpt_reg_LuxR_C"/>
</dbReference>
<sequence length="58" mass="6936">MDYLLEREVAYHWSLRRGALQISNDLNVKEGTVRNIVKSIYSKMNISERWELIEILKL</sequence>
<keyword evidence="2" id="KW-0804">Transcription</keyword>
<name>A0AAD0KP12_9BACL</name>
<feature type="domain" description="HTH luxR-type" evidence="3">
    <location>
        <begin position="21"/>
        <end position="54"/>
    </location>
</feature>
<proteinExistence type="predicted"/>
<dbReference type="InterPro" id="IPR016032">
    <property type="entry name" value="Sig_transdc_resp-reg_C-effctor"/>
</dbReference>
<dbReference type="GO" id="GO:0003677">
    <property type="term" value="F:DNA binding"/>
    <property type="evidence" value="ECO:0007669"/>
    <property type="project" value="InterPro"/>
</dbReference>
<keyword evidence="1" id="KW-0805">Transcription regulation</keyword>
<dbReference type="Pfam" id="PF00196">
    <property type="entry name" value="GerE"/>
    <property type="match status" value="1"/>
</dbReference>
<dbReference type="Proteomes" id="UP000249163">
    <property type="component" value="Chromosome"/>
</dbReference>
<accession>A0AAD0KP12</accession>
<gene>
    <name evidence="4" type="ORF">CD191_27620</name>
</gene>
<evidence type="ECO:0000256" key="2">
    <source>
        <dbReference type="ARBA" id="ARBA00023163"/>
    </source>
</evidence>
<dbReference type="SUPFAM" id="SSF46894">
    <property type="entry name" value="C-terminal effector domain of the bipartite response regulators"/>
    <property type="match status" value="1"/>
</dbReference>
<dbReference type="AlphaFoldDB" id="A0AAD0KP12"/>
<evidence type="ECO:0000313" key="5">
    <source>
        <dbReference type="Proteomes" id="UP000249163"/>
    </source>
</evidence>
<dbReference type="RefSeq" id="WP_081389097.1">
    <property type="nucleotide sequence ID" value="NZ_CP021965.1"/>
</dbReference>
<dbReference type="GO" id="GO:0006355">
    <property type="term" value="P:regulation of DNA-templated transcription"/>
    <property type="evidence" value="ECO:0007669"/>
    <property type="project" value="InterPro"/>
</dbReference>
<reference evidence="4 5" key="1">
    <citation type="submission" date="2017-06" db="EMBL/GenBank/DDBJ databases">
        <title>Complete genome sequence of Paenibacillus odorifer CBA7130.</title>
        <authorList>
            <person name="Nam Y.-D."/>
            <person name="Kang J."/>
            <person name="Chung W.-H."/>
        </authorList>
    </citation>
    <scope>NUCLEOTIDE SEQUENCE [LARGE SCALE GENOMIC DNA]</scope>
    <source>
        <strain evidence="4 5">CBA7130</strain>
    </source>
</reference>
<evidence type="ECO:0000313" key="4">
    <source>
        <dbReference type="EMBL" id="AWV36066.1"/>
    </source>
</evidence>
<protein>
    <recommendedName>
        <fullName evidence="3">HTH luxR-type domain-containing protein</fullName>
    </recommendedName>
</protein>